<dbReference type="EMBL" id="JTDY01006980">
    <property type="protein sequence ID" value="KOB65556.1"/>
    <property type="molecule type" value="Genomic_DNA"/>
</dbReference>
<evidence type="ECO:0000313" key="2">
    <source>
        <dbReference type="EMBL" id="KOB65556.1"/>
    </source>
</evidence>
<dbReference type="Gene3D" id="1.10.287.2250">
    <property type="match status" value="2"/>
</dbReference>
<feature type="domain" description="Cathepsin propeptide inhibitor" evidence="1">
    <location>
        <begin position="7"/>
        <end position="63"/>
    </location>
</feature>
<dbReference type="SUPFAM" id="SSF54001">
    <property type="entry name" value="Cysteine proteinases"/>
    <property type="match status" value="2"/>
</dbReference>
<gene>
    <name evidence="2" type="ORF">OBRU01_20476</name>
</gene>
<dbReference type="InterPro" id="IPR038765">
    <property type="entry name" value="Papain-like_cys_pep_sf"/>
</dbReference>
<evidence type="ECO:0000259" key="1">
    <source>
        <dbReference type="SMART" id="SM00848"/>
    </source>
</evidence>
<dbReference type="Proteomes" id="UP000037510">
    <property type="component" value="Unassembled WGS sequence"/>
</dbReference>
<sequence>MDAPRLFQKFKFDYNRVYKSTYDQEVHYIAIVNNLLEINKLNAEYPMATYGINQLADYTPAESIRDEDAKYGRSVANFPSQHQLYINNKMAKYATLDQTTGYTKSTPRINTEMSSIGVLTLLAIVAMAGAAGKTYYDVEKAPELFETFMKDNNRVYKDDADRDTHYAVFVDNLKKINKLNKDNPITTFGINKFADYTAEEQKTLYGFNPKKKSKEKPKGSKKAAC</sequence>
<keyword evidence="3" id="KW-1185">Reference proteome</keyword>
<reference evidence="2 3" key="1">
    <citation type="journal article" date="2015" name="Genome Biol. Evol.">
        <title>The genome of winter moth (Operophtera brumata) provides a genomic perspective on sexual dimorphism and phenology.</title>
        <authorList>
            <person name="Derks M.F."/>
            <person name="Smit S."/>
            <person name="Salis L."/>
            <person name="Schijlen E."/>
            <person name="Bossers A."/>
            <person name="Mateman C."/>
            <person name="Pijl A.S."/>
            <person name="de Ridder D."/>
            <person name="Groenen M.A."/>
            <person name="Visser M.E."/>
            <person name="Megens H.J."/>
        </authorList>
    </citation>
    <scope>NUCLEOTIDE SEQUENCE [LARGE SCALE GENOMIC DNA]</scope>
    <source>
        <strain evidence="2">WM2013NL</strain>
        <tissue evidence="2">Head and thorax</tissue>
    </source>
</reference>
<name>A0A0L7KR82_OPEBR</name>
<organism evidence="2 3">
    <name type="scientific">Operophtera brumata</name>
    <name type="common">Winter moth</name>
    <name type="synonym">Phalaena brumata</name>
    <dbReference type="NCBI Taxonomy" id="104452"/>
    <lineage>
        <taxon>Eukaryota</taxon>
        <taxon>Metazoa</taxon>
        <taxon>Ecdysozoa</taxon>
        <taxon>Arthropoda</taxon>
        <taxon>Hexapoda</taxon>
        <taxon>Insecta</taxon>
        <taxon>Pterygota</taxon>
        <taxon>Neoptera</taxon>
        <taxon>Endopterygota</taxon>
        <taxon>Lepidoptera</taxon>
        <taxon>Glossata</taxon>
        <taxon>Ditrysia</taxon>
        <taxon>Geometroidea</taxon>
        <taxon>Geometridae</taxon>
        <taxon>Larentiinae</taxon>
        <taxon>Operophtera</taxon>
    </lineage>
</organism>
<protein>
    <submittedName>
        <fullName evidence="2">BCP inhibitor</fullName>
    </submittedName>
</protein>
<accession>A0A0L7KR82</accession>
<dbReference type="AlphaFoldDB" id="A0A0L7KR82"/>
<dbReference type="SMART" id="SM00848">
    <property type="entry name" value="Inhibitor_I29"/>
    <property type="match status" value="2"/>
</dbReference>
<dbReference type="Pfam" id="PF08246">
    <property type="entry name" value="Inhibitor_I29"/>
    <property type="match status" value="2"/>
</dbReference>
<feature type="domain" description="Cathepsin propeptide inhibitor" evidence="1">
    <location>
        <begin position="145"/>
        <end position="201"/>
    </location>
</feature>
<dbReference type="InterPro" id="IPR013201">
    <property type="entry name" value="Prot_inhib_I29"/>
</dbReference>
<proteinExistence type="predicted"/>
<evidence type="ECO:0000313" key="3">
    <source>
        <dbReference type="Proteomes" id="UP000037510"/>
    </source>
</evidence>
<dbReference type="STRING" id="104452.A0A0L7KR82"/>
<comment type="caution">
    <text evidence="2">The sequence shown here is derived from an EMBL/GenBank/DDBJ whole genome shotgun (WGS) entry which is preliminary data.</text>
</comment>